<dbReference type="Proteomes" id="UP000265566">
    <property type="component" value="Chromosome 1"/>
</dbReference>
<dbReference type="AlphaFoldDB" id="A0A396JSR2"/>
<dbReference type="Gramene" id="rna4210">
    <property type="protein sequence ID" value="RHN80304.1"/>
    <property type="gene ID" value="gene4210"/>
</dbReference>
<proteinExistence type="predicted"/>
<reference evidence="1" key="1">
    <citation type="journal article" date="2018" name="Nat. Plants">
        <title>Whole-genome landscape of Medicago truncatula symbiotic genes.</title>
        <authorList>
            <person name="Pecrix Y."/>
            <person name="Gamas P."/>
            <person name="Carrere S."/>
        </authorList>
    </citation>
    <scope>NUCLEOTIDE SEQUENCE</scope>
    <source>
        <tissue evidence="1">Leaves</tissue>
    </source>
</reference>
<gene>
    <name evidence="1" type="ORF">MtrunA17_Chr1g0186791</name>
</gene>
<accession>A0A396JSR2</accession>
<dbReference type="EMBL" id="PSQE01000001">
    <property type="protein sequence ID" value="RHN80304.1"/>
    <property type="molecule type" value="Genomic_DNA"/>
</dbReference>
<organism evidence="1">
    <name type="scientific">Medicago truncatula</name>
    <name type="common">Barrel medic</name>
    <name type="synonym">Medicago tribuloides</name>
    <dbReference type="NCBI Taxonomy" id="3880"/>
    <lineage>
        <taxon>Eukaryota</taxon>
        <taxon>Viridiplantae</taxon>
        <taxon>Streptophyta</taxon>
        <taxon>Embryophyta</taxon>
        <taxon>Tracheophyta</taxon>
        <taxon>Spermatophyta</taxon>
        <taxon>Magnoliopsida</taxon>
        <taxon>eudicotyledons</taxon>
        <taxon>Gunneridae</taxon>
        <taxon>Pentapetalae</taxon>
        <taxon>rosids</taxon>
        <taxon>fabids</taxon>
        <taxon>Fabales</taxon>
        <taxon>Fabaceae</taxon>
        <taxon>Papilionoideae</taxon>
        <taxon>50 kb inversion clade</taxon>
        <taxon>NPAAA clade</taxon>
        <taxon>Hologalegina</taxon>
        <taxon>IRL clade</taxon>
        <taxon>Trifolieae</taxon>
        <taxon>Medicago</taxon>
    </lineage>
</organism>
<name>A0A396JSR2_MEDTR</name>
<comment type="caution">
    <text evidence="1">The sequence shown here is derived from an EMBL/GenBank/DDBJ whole genome shotgun (WGS) entry which is preliminary data.</text>
</comment>
<protein>
    <submittedName>
        <fullName evidence="1">Uncharacterized protein</fullName>
    </submittedName>
</protein>
<evidence type="ECO:0000313" key="1">
    <source>
        <dbReference type="EMBL" id="RHN80304.1"/>
    </source>
</evidence>
<sequence length="77" mass="9612">MRKKRNNNLVNMIKIEMVCFCLIDIQMDRMRLLFIEKYKSVLLWSSMQIFIEKYYLDIHIDTIHFLKERIEYDCHVH</sequence>